<dbReference type="PROSITE" id="PS51352">
    <property type="entry name" value="THIOREDOXIN_2"/>
    <property type="match status" value="1"/>
</dbReference>
<evidence type="ECO:0000256" key="1">
    <source>
        <dbReference type="ARBA" id="ARBA00008987"/>
    </source>
</evidence>
<evidence type="ECO:0000259" key="3">
    <source>
        <dbReference type="PROSITE" id="PS51352"/>
    </source>
</evidence>
<dbReference type="SUPFAM" id="SSF52833">
    <property type="entry name" value="Thioredoxin-like"/>
    <property type="match status" value="1"/>
</dbReference>
<comment type="similarity">
    <text evidence="1">Belongs to the thioredoxin family.</text>
</comment>
<gene>
    <name evidence="4" type="ORF">AB1Y20_014436</name>
</gene>
<dbReference type="AlphaFoldDB" id="A0AB34IH10"/>
<dbReference type="Gene3D" id="3.40.30.10">
    <property type="entry name" value="Glutaredoxin"/>
    <property type="match status" value="1"/>
</dbReference>
<feature type="domain" description="Thioredoxin" evidence="3">
    <location>
        <begin position="19"/>
        <end position="163"/>
    </location>
</feature>
<dbReference type="GO" id="GO:0045454">
    <property type="term" value="P:cell redox homeostasis"/>
    <property type="evidence" value="ECO:0007669"/>
    <property type="project" value="TreeGrafter"/>
</dbReference>
<comment type="caution">
    <text evidence="4">The sequence shown here is derived from an EMBL/GenBank/DDBJ whole genome shotgun (WGS) entry which is preliminary data.</text>
</comment>
<evidence type="ECO:0000313" key="4">
    <source>
        <dbReference type="EMBL" id="KAL1496850.1"/>
    </source>
</evidence>
<dbReference type="InterPro" id="IPR013766">
    <property type="entry name" value="Thioredoxin_domain"/>
</dbReference>
<dbReference type="EMBL" id="JBGBPQ010000028">
    <property type="protein sequence ID" value="KAL1496850.1"/>
    <property type="molecule type" value="Genomic_DNA"/>
</dbReference>
<sequence length="163" mass="17751">MRHSLLLGCLAALHSSEGWRAPHPVPVAATSAAAARRAAAALALEREVLSVADLEEVKRNVRDAARDGGLCVVKWYAPWCKACYALSPRFAGLARAAPMHDRFLQVDIAASAKVAAHYGVKKVPSVSVFAHNQLVMQQTVTMKEYSTFEEGLQAIRVEEVRRS</sequence>
<dbReference type="Proteomes" id="UP001515480">
    <property type="component" value="Unassembled WGS sequence"/>
</dbReference>
<dbReference type="Pfam" id="PF00085">
    <property type="entry name" value="Thioredoxin"/>
    <property type="match status" value="1"/>
</dbReference>
<reference evidence="4 5" key="1">
    <citation type="journal article" date="2024" name="Science">
        <title>Giant polyketide synthase enzymes in the biosynthesis of giant marine polyether toxins.</title>
        <authorList>
            <person name="Fallon T.R."/>
            <person name="Shende V.V."/>
            <person name="Wierzbicki I.H."/>
            <person name="Pendleton A.L."/>
            <person name="Watervoot N.F."/>
            <person name="Auber R.P."/>
            <person name="Gonzalez D.J."/>
            <person name="Wisecaver J.H."/>
            <person name="Moore B.S."/>
        </authorList>
    </citation>
    <scope>NUCLEOTIDE SEQUENCE [LARGE SCALE GENOMIC DNA]</scope>
    <source>
        <strain evidence="4 5">12B1</strain>
    </source>
</reference>
<dbReference type="InterPro" id="IPR036249">
    <property type="entry name" value="Thioredoxin-like_sf"/>
</dbReference>
<evidence type="ECO:0000256" key="2">
    <source>
        <dbReference type="SAM" id="SignalP"/>
    </source>
</evidence>
<evidence type="ECO:0000313" key="5">
    <source>
        <dbReference type="Proteomes" id="UP001515480"/>
    </source>
</evidence>
<feature type="chain" id="PRO_5044268822" description="Thioredoxin domain-containing protein" evidence="2">
    <location>
        <begin position="19"/>
        <end position="163"/>
    </location>
</feature>
<dbReference type="PANTHER" id="PTHR43601:SF32">
    <property type="entry name" value="THIOREDOXIN-LIKE 2-2, CHLOROPLASTIC"/>
    <property type="match status" value="1"/>
</dbReference>
<name>A0AB34IH10_PRYPA</name>
<dbReference type="PANTHER" id="PTHR43601">
    <property type="entry name" value="THIOREDOXIN, MITOCHONDRIAL"/>
    <property type="match status" value="1"/>
</dbReference>
<protein>
    <recommendedName>
        <fullName evidence="3">Thioredoxin domain-containing protein</fullName>
    </recommendedName>
</protein>
<accession>A0AB34IH10</accession>
<proteinExistence type="inferred from homology"/>
<feature type="signal peptide" evidence="2">
    <location>
        <begin position="1"/>
        <end position="18"/>
    </location>
</feature>
<keyword evidence="5" id="KW-1185">Reference proteome</keyword>
<dbReference type="CDD" id="cd02947">
    <property type="entry name" value="TRX_family"/>
    <property type="match status" value="1"/>
</dbReference>
<organism evidence="4 5">
    <name type="scientific">Prymnesium parvum</name>
    <name type="common">Toxic golden alga</name>
    <dbReference type="NCBI Taxonomy" id="97485"/>
    <lineage>
        <taxon>Eukaryota</taxon>
        <taxon>Haptista</taxon>
        <taxon>Haptophyta</taxon>
        <taxon>Prymnesiophyceae</taxon>
        <taxon>Prymnesiales</taxon>
        <taxon>Prymnesiaceae</taxon>
        <taxon>Prymnesium</taxon>
    </lineage>
</organism>
<keyword evidence="2" id="KW-0732">Signal</keyword>